<feature type="compositionally biased region" description="Basic and acidic residues" evidence="7">
    <location>
        <begin position="132"/>
        <end position="149"/>
    </location>
</feature>
<reference evidence="11" key="1">
    <citation type="submission" date="2018-01" db="EMBL/GenBank/DDBJ databases">
        <authorList>
            <person name="Mao J.F."/>
        </authorList>
    </citation>
    <scope>NUCLEOTIDE SEQUENCE</scope>
    <source>
        <strain evidence="11">Huo1</strain>
        <tissue evidence="11">Leaf</tissue>
    </source>
</reference>
<evidence type="ECO:0000256" key="4">
    <source>
        <dbReference type="ARBA" id="ARBA00022968"/>
    </source>
</evidence>
<sequence>MVASSSHFTRNKLLTFSLLLLPLLCFLLFNRSPLDPKLRDLSLISQIPAVSRSSLSHDEFDDTKQPTSISSDFQEKTTPLSSKSDLDEENEVPISSNSNLDDESPQNASEPLDPSESEEEKIGLITPDSDSDDRNSTKLEESGEKMESLKEAGGLIDNAAAEELRNCDMYSGKWVKDEGYPLYRAGSCPYVDEAFDCQSNGRPDFGYTQWRWKPHGCELPRFSATDFLGRLRGKRLMLVGDSMNRNQFESLLCLLREGLPDKSKMYETHGYKITKGRGYFMFKFEDYNCTVEFVRSHFLVREGVRVNAQGSSNPTLSIDRIDKTAARWLRADILVFNTGHWWTHGKTSRGKNYYKEGDYVYPKFDAVEAYRRAIKTWATWIKNNMSREKLVFYRGYSSPHFRYHLPNSVMLYFTIGFDLVQMLAFFNDRGGDWDSGGSCKGETEPVVQGAIIDSYPQKMTIVEEILRETRVQAVLLNVTRLTNFRKDGHPSVYGKNVTQLKKVSTRRQDCSHWCLPGVPDAWNELIYATLVARQTYIALVFIHHHHVKARNKSRKHTGKEKADFQVRVKKEGAIVELWLQETEFTRFIVVVIMSQSMGFGRGSNSGFTSQEGTQFVRTKYRKGERSRRMWTTREEDILASSLIELVANGWKSDNGFRAGYLGRIEQRLREAFPNTDITATPHINSKIGAWKKLYKSLSQILSRSGVGFTADFKIDCDDEQWEQIVKLDSNAKTMRDKAWTHWDQWVLIFGKDRAIGTNAEDIVDAARSLQQQNVADSENYSNDYYVNMEDIPQEDNTQPRPTPTPGNYEESTGQSGSTLRTSNKVGNKRKISYSDDSALMEFLGKLHADTNTRLEMISTRIGYEFDIGKARQEVFDKLGSVVGLTLAQRYDLCDILCEKTQRLEIFMGMPAESKLGYVLRFLNQN</sequence>
<evidence type="ECO:0000313" key="11">
    <source>
        <dbReference type="EMBL" id="KAG6427868.1"/>
    </source>
</evidence>
<dbReference type="PANTHER" id="PTHR32285">
    <property type="entry name" value="PROTEIN TRICHOME BIREFRINGENCE-LIKE 9-RELATED"/>
    <property type="match status" value="1"/>
</dbReference>
<protein>
    <recommendedName>
        <fullName evidence="13">Trichome birefringence-like N-terminal domain-containing protein</fullName>
    </recommendedName>
</protein>
<reference evidence="11" key="2">
    <citation type="submission" date="2020-08" db="EMBL/GenBank/DDBJ databases">
        <title>Plant Genome Project.</title>
        <authorList>
            <person name="Zhang R.-G."/>
        </authorList>
    </citation>
    <scope>NUCLEOTIDE SEQUENCE</scope>
    <source>
        <strain evidence="11">Huo1</strain>
        <tissue evidence="11">Leaf</tissue>
    </source>
</reference>
<evidence type="ECO:0008006" key="13">
    <source>
        <dbReference type="Google" id="ProtNLM"/>
    </source>
</evidence>
<keyword evidence="6" id="KW-0472">Membrane</keyword>
<feature type="region of interest" description="Disordered" evidence="7">
    <location>
        <begin position="54"/>
        <end position="149"/>
    </location>
</feature>
<comment type="similarity">
    <text evidence="2">Belongs to the PC-esterase family. TBL subfamily.</text>
</comment>
<evidence type="ECO:0000256" key="6">
    <source>
        <dbReference type="ARBA" id="ARBA00023136"/>
    </source>
</evidence>
<evidence type="ECO:0000256" key="1">
    <source>
        <dbReference type="ARBA" id="ARBA00004167"/>
    </source>
</evidence>
<keyword evidence="12" id="KW-1185">Reference proteome</keyword>
<comment type="subcellular location">
    <subcellularLocation>
        <location evidence="1">Membrane</location>
        <topology evidence="1">Single-pass membrane protein</topology>
    </subcellularLocation>
</comment>
<dbReference type="Proteomes" id="UP000298416">
    <property type="component" value="Unassembled WGS sequence"/>
</dbReference>
<evidence type="ECO:0000313" key="12">
    <source>
        <dbReference type="Proteomes" id="UP000298416"/>
    </source>
</evidence>
<name>A0A8X8Y8H8_SALSN</name>
<feature type="domain" description="Trichome birefringence-like C-terminal" evidence="9">
    <location>
        <begin position="219"/>
        <end position="402"/>
    </location>
</feature>
<evidence type="ECO:0000256" key="5">
    <source>
        <dbReference type="ARBA" id="ARBA00022989"/>
    </source>
</evidence>
<dbReference type="InterPro" id="IPR025846">
    <property type="entry name" value="TBL_N"/>
</dbReference>
<feature type="compositionally biased region" description="Polar residues" evidence="7">
    <location>
        <begin position="809"/>
        <end position="825"/>
    </location>
</feature>
<dbReference type="Pfam" id="PF14416">
    <property type="entry name" value="PMR5N"/>
    <property type="match status" value="1"/>
</dbReference>
<dbReference type="EMBL" id="PNBA02000004">
    <property type="protein sequence ID" value="KAG6427868.1"/>
    <property type="molecule type" value="Genomic_DNA"/>
</dbReference>
<comment type="caution">
    <text evidence="11">The sequence shown here is derived from an EMBL/GenBank/DDBJ whole genome shotgun (WGS) entry which is preliminary data.</text>
</comment>
<evidence type="ECO:0000259" key="9">
    <source>
        <dbReference type="Pfam" id="PF13839"/>
    </source>
</evidence>
<dbReference type="Pfam" id="PF13839">
    <property type="entry name" value="PC-Esterase"/>
    <property type="match status" value="2"/>
</dbReference>
<dbReference type="GO" id="GO:0016413">
    <property type="term" value="F:O-acetyltransferase activity"/>
    <property type="evidence" value="ECO:0007669"/>
    <property type="project" value="InterPro"/>
</dbReference>
<feature type="compositionally biased region" description="Basic and acidic residues" evidence="7">
    <location>
        <begin position="55"/>
        <end position="64"/>
    </location>
</feature>
<accession>A0A8X8Y8H8</accession>
<feature type="region of interest" description="Disordered" evidence="7">
    <location>
        <begin position="790"/>
        <end position="826"/>
    </location>
</feature>
<organism evidence="11">
    <name type="scientific">Salvia splendens</name>
    <name type="common">Scarlet sage</name>
    <dbReference type="NCBI Taxonomy" id="180675"/>
    <lineage>
        <taxon>Eukaryota</taxon>
        <taxon>Viridiplantae</taxon>
        <taxon>Streptophyta</taxon>
        <taxon>Embryophyta</taxon>
        <taxon>Tracheophyta</taxon>
        <taxon>Spermatophyta</taxon>
        <taxon>Magnoliopsida</taxon>
        <taxon>eudicotyledons</taxon>
        <taxon>Gunneridae</taxon>
        <taxon>Pentapetalae</taxon>
        <taxon>asterids</taxon>
        <taxon>lamiids</taxon>
        <taxon>Lamiales</taxon>
        <taxon>Lamiaceae</taxon>
        <taxon>Nepetoideae</taxon>
        <taxon>Mentheae</taxon>
        <taxon>Salviinae</taxon>
        <taxon>Salvia</taxon>
        <taxon>Salvia subgen. Calosphace</taxon>
        <taxon>core Calosphace</taxon>
    </lineage>
</organism>
<dbReference type="Pfam" id="PF12776">
    <property type="entry name" value="Myb_DNA-bind_3"/>
    <property type="match status" value="1"/>
</dbReference>
<evidence type="ECO:0000259" key="8">
    <source>
        <dbReference type="Pfam" id="PF12776"/>
    </source>
</evidence>
<feature type="domain" description="Myb/SANT-like" evidence="8">
    <location>
        <begin position="629"/>
        <end position="723"/>
    </location>
</feature>
<feature type="domain" description="Trichome birefringence-like N-terminal" evidence="10">
    <location>
        <begin position="166"/>
        <end position="218"/>
    </location>
</feature>
<feature type="compositionally biased region" description="Polar residues" evidence="7">
    <location>
        <begin position="65"/>
        <end position="83"/>
    </location>
</feature>
<dbReference type="GO" id="GO:0016020">
    <property type="term" value="C:membrane"/>
    <property type="evidence" value="ECO:0007669"/>
    <property type="project" value="UniProtKB-SubCell"/>
</dbReference>
<keyword evidence="4" id="KW-0735">Signal-anchor</keyword>
<dbReference type="AlphaFoldDB" id="A0A8X8Y8H8"/>
<evidence type="ECO:0000256" key="7">
    <source>
        <dbReference type="SAM" id="MobiDB-lite"/>
    </source>
</evidence>
<dbReference type="InterPro" id="IPR026057">
    <property type="entry name" value="TBL_C"/>
</dbReference>
<evidence type="ECO:0000256" key="3">
    <source>
        <dbReference type="ARBA" id="ARBA00022692"/>
    </source>
</evidence>
<keyword evidence="3" id="KW-0812">Transmembrane</keyword>
<dbReference type="GO" id="GO:0005794">
    <property type="term" value="C:Golgi apparatus"/>
    <property type="evidence" value="ECO:0007669"/>
    <property type="project" value="TreeGrafter"/>
</dbReference>
<evidence type="ECO:0000259" key="10">
    <source>
        <dbReference type="Pfam" id="PF14416"/>
    </source>
</evidence>
<dbReference type="PANTHER" id="PTHR32285:SF8">
    <property type="entry name" value="PROTEIN TRICHOME BIREFRINGENCE-LIKE 5"/>
    <property type="match status" value="1"/>
</dbReference>
<keyword evidence="5" id="KW-1133">Transmembrane helix</keyword>
<dbReference type="InterPro" id="IPR024752">
    <property type="entry name" value="Myb/SANT-like_dom"/>
</dbReference>
<proteinExistence type="inferred from homology"/>
<evidence type="ECO:0000256" key="2">
    <source>
        <dbReference type="ARBA" id="ARBA00007727"/>
    </source>
</evidence>
<feature type="domain" description="Trichome birefringence-like C-terminal" evidence="9">
    <location>
        <begin position="429"/>
        <end position="528"/>
    </location>
</feature>
<dbReference type="InterPro" id="IPR029962">
    <property type="entry name" value="TBL"/>
</dbReference>
<gene>
    <name evidence="11" type="ORF">SASPL_112115</name>
</gene>